<dbReference type="SUPFAM" id="SSF116726">
    <property type="entry name" value="TrkA C-terminal domain-like"/>
    <property type="match status" value="2"/>
</dbReference>
<dbReference type="PROSITE" id="PS51202">
    <property type="entry name" value="RCK_C"/>
    <property type="match status" value="2"/>
</dbReference>
<evidence type="ECO:0000313" key="10">
    <source>
        <dbReference type="EMBL" id="TCP08169.1"/>
    </source>
</evidence>
<accession>A0A2S5T5E7</accession>
<dbReference type="AlphaFoldDB" id="A0A2S5T5E7"/>
<evidence type="ECO:0000259" key="7">
    <source>
        <dbReference type="PROSITE" id="PS51201"/>
    </source>
</evidence>
<dbReference type="OrthoDB" id="9775180at2"/>
<evidence type="ECO:0000256" key="5">
    <source>
        <dbReference type="ARBA" id="ARBA00023027"/>
    </source>
</evidence>
<dbReference type="NCBIfam" id="NF007030">
    <property type="entry name" value="PRK09496.1-1"/>
    <property type="match status" value="1"/>
</dbReference>
<dbReference type="PRINTS" id="PR00335">
    <property type="entry name" value="KUPTAKETRKA"/>
</dbReference>
<dbReference type="RefSeq" id="WP_104357151.1">
    <property type="nucleotide sequence ID" value="NZ_CALFFA010000006.1"/>
</dbReference>
<keyword evidence="11" id="KW-1185">Reference proteome</keyword>
<dbReference type="PROSITE" id="PS51201">
    <property type="entry name" value="RCK_N"/>
    <property type="match status" value="2"/>
</dbReference>
<keyword evidence="4" id="KW-0630">Potassium</keyword>
<evidence type="ECO:0000256" key="6">
    <source>
        <dbReference type="ARBA" id="ARBA00023065"/>
    </source>
</evidence>
<proteinExistence type="predicted"/>
<evidence type="ECO:0000256" key="3">
    <source>
        <dbReference type="ARBA" id="ARBA00022538"/>
    </source>
</evidence>
<evidence type="ECO:0000313" key="9">
    <source>
        <dbReference type="EMBL" id="PPE70176.1"/>
    </source>
</evidence>
<keyword evidence="6" id="KW-0406">Ion transport</keyword>
<dbReference type="FunFam" id="3.40.50.720:FF:000042">
    <property type="entry name" value="Trk system potassium transporter TrkA"/>
    <property type="match status" value="1"/>
</dbReference>
<dbReference type="SUPFAM" id="SSF51735">
    <property type="entry name" value="NAD(P)-binding Rossmann-fold domains"/>
    <property type="match status" value="2"/>
</dbReference>
<dbReference type="NCBIfam" id="NF007032">
    <property type="entry name" value="PRK09496.1-4"/>
    <property type="match status" value="1"/>
</dbReference>
<gene>
    <name evidence="9" type="ORF">C1702_07920</name>
    <name evidence="10" type="ORF">EV676_103202</name>
</gene>
<dbReference type="InterPro" id="IPR036721">
    <property type="entry name" value="RCK_C_sf"/>
</dbReference>
<dbReference type="NCBIfam" id="NF007039">
    <property type="entry name" value="PRK09496.3-2"/>
    <property type="match status" value="1"/>
</dbReference>
<dbReference type="PANTHER" id="PTHR43833:SF5">
    <property type="entry name" value="TRK SYSTEM POTASSIUM UPTAKE PROTEIN TRKA"/>
    <property type="match status" value="1"/>
</dbReference>
<feature type="domain" description="RCK C-terminal" evidence="8">
    <location>
        <begin position="142"/>
        <end position="231"/>
    </location>
</feature>
<reference evidence="9 11" key="1">
    <citation type="submission" date="2018-02" db="EMBL/GenBank/DDBJ databases">
        <title>Reclassifiation of [Polyangium] brachysporum DSM 7029 as Guopingzhaonella breviflexa gen. nov., sp. nov., a member of the family Comamonadaceae.</title>
        <authorList>
            <person name="Tang B."/>
        </authorList>
    </citation>
    <scope>NUCLEOTIDE SEQUENCE [LARGE SCALE GENOMIC DNA]</scope>
    <source>
        <strain evidence="9 11">DSM 15344</strain>
    </source>
</reference>
<evidence type="ECO:0000313" key="12">
    <source>
        <dbReference type="Proteomes" id="UP000294772"/>
    </source>
</evidence>
<evidence type="ECO:0000259" key="8">
    <source>
        <dbReference type="PROSITE" id="PS51202"/>
    </source>
</evidence>
<dbReference type="GO" id="GO:0005886">
    <property type="term" value="C:plasma membrane"/>
    <property type="evidence" value="ECO:0007669"/>
    <property type="project" value="InterPro"/>
</dbReference>
<keyword evidence="3" id="KW-0633">Potassium transport</keyword>
<dbReference type="InterPro" id="IPR006036">
    <property type="entry name" value="K_uptake_TrkA"/>
</dbReference>
<feature type="domain" description="RCK C-terminal" evidence="8">
    <location>
        <begin position="373"/>
        <end position="477"/>
    </location>
</feature>
<dbReference type="GO" id="GO:0015079">
    <property type="term" value="F:potassium ion transmembrane transporter activity"/>
    <property type="evidence" value="ECO:0007669"/>
    <property type="project" value="InterPro"/>
</dbReference>
<organism evidence="9 11">
    <name type="scientific">Caldimonas thermodepolymerans</name>
    <dbReference type="NCBI Taxonomy" id="215580"/>
    <lineage>
        <taxon>Bacteria</taxon>
        <taxon>Pseudomonadati</taxon>
        <taxon>Pseudomonadota</taxon>
        <taxon>Betaproteobacteria</taxon>
        <taxon>Burkholderiales</taxon>
        <taxon>Sphaerotilaceae</taxon>
        <taxon>Caldimonas</taxon>
    </lineage>
</organism>
<dbReference type="EMBL" id="PSNY01000007">
    <property type="protein sequence ID" value="PPE70176.1"/>
    <property type="molecule type" value="Genomic_DNA"/>
</dbReference>
<dbReference type="InterPro" id="IPR006037">
    <property type="entry name" value="RCK_C"/>
</dbReference>
<sequence>MNILILGAGRVGESVAESLVSERNDITVIDTDPRRVRELQDRMDLRGVVGNGIQPSVLQEAGAQDADMLIACAPLDETNLVTCKIAHDVFGIPKTIARVRSPEFVDGSPLMGRTGFAVDRVICPEASLTRYIRKLIEYPEALQVLEFADGLVSLIAVRAISGGPLVRHTISELPSLVPDVEMRIVSIYRREAEGPDRQIVCEGSTRIEPGDEVFVLADTRHIRTVLESLRRRERPVRRLMIAGGGRVGLRLARLLQKDYRVKLIEQDPLRCEYLASQLSADTLVLRGDSTDEELLVEENVQDMDLFLALTNDDEDNIMSCLLAKRMGARRVLALINRKAYADLVQGTEIDIALSPAQAVIGELLAHVRRGDVEAVHSLRRGAAEALEAVARGDRHVSKVVGRSVGELKLPKGAQIGAIVRGLPGPEGEMPPEEREKRRREARVLIPRSDTVIESNDHVIVFLPRKRDVREVEKLFQVSATFL</sequence>
<dbReference type="Pfam" id="PF02080">
    <property type="entry name" value="TrkA_C"/>
    <property type="match status" value="1"/>
</dbReference>
<name>A0A2S5T5E7_9BURK</name>
<dbReference type="InterPro" id="IPR050721">
    <property type="entry name" value="Trk_Ktr_HKT_K-transport"/>
</dbReference>
<dbReference type="Pfam" id="PF02254">
    <property type="entry name" value="TrkA_N"/>
    <property type="match status" value="2"/>
</dbReference>
<comment type="caution">
    <text evidence="9">The sequence shown here is derived from an EMBL/GenBank/DDBJ whole genome shotgun (WGS) entry which is preliminary data.</text>
</comment>
<dbReference type="InterPro" id="IPR036291">
    <property type="entry name" value="NAD(P)-bd_dom_sf"/>
</dbReference>
<keyword evidence="5" id="KW-0520">NAD</keyword>
<protein>
    <recommendedName>
        <fullName evidence="1">Trk system potassium uptake protein TrkA</fullName>
    </recommendedName>
</protein>
<evidence type="ECO:0000256" key="1">
    <source>
        <dbReference type="ARBA" id="ARBA00017378"/>
    </source>
</evidence>
<keyword evidence="2" id="KW-0813">Transport</keyword>
<dbReference type="PANTHER" id="PTHR43833">
    <property type="entry name" value="POTASSIUM CHANNEL PROTEIN 2-RELATED-RELATED"/>
    <property type="match status" value="1"/>
</dbReference>
<evidence type="ECO:0000256" key="4">
    <source>
        <dbReference type="ARBA" id="ARBA00022958"/>
    </source>
</evidence>
<feature type="domain" description="RCK N-terminal" evidence="7">
    <location>
        <begin position="236"/>
        <end position="353"/>
    </location>
</feature>
<dbReference type="Gene3D" id="3.30.70.1450">
    <property type="entry name" value="Regulator of K+ conductance, C-terminal domain"/>
    <property type="match status" value="2"/>
</dbReference>
<dbReference type="InterPro" id="IPR003148">
    <property type="entry name" value="RCK_N"/>
</dbReference>
<dbReference type="Proteomes" id="UP000239406">
    <property type="component" value="Unassembled WGS sequence"/>
</dbReference>
<evidence type="ECO:0000313" key="11">
    <source>
        <dbReference type="Proteomes" id="UP000239406"/>
    </source>
</evidence>
<dbReference type="Gene3D" id="3.40.50.720">
    <property type="entry name" value="NAD(P)-binding Rossmann-like Domain"/>
    <property type="match status" value="2"/>
</dbReference>
<feature type="domain" description="RCK N-terminal" evidence="7">
    <location>
        <begin position="1"/>
        <end position="122"/>
    </location>
</feature>
<evidence type="ECO:0000256" key="2">
    <source>
        <dbReference type="ARBA" id="ARBA00022448"/>
    </source>
</evidence>
<dbReference type="Proteomes" id="UP000294772">
    <property type="component" value="Unassembled WGS sequence"/>
</dbReference>
<reference evidence="10 12" key="2">
    <citation type="submission" date="2019-03" db="EMBL/GenBank/DDBJ databases">
        <title>Genomic Encyclopedia of Type Strains, Phase IV (KMG-IV): sequencing the most valuable type-strain genomes for metagenomic binning, comparative biology and taxonomic classification.</title>
        <authorList>
            <person name="Goeker M."/>
        </authorList>
    </citation>
    <scope>NUCLEOTIDE SEQUENCE [LARGE SCALE GENOMIC DNA]</scope>
    <source>
        <strain evidence="10 12">DSM 15264</strain>
    </source>
</reference>
<dbReference type="NCBIfam" id="NF007031">
    <property type="entry name" value="PRK09496.1-2"/>
    <property type="match status" value="1"/>
</dbReference>
<dbReference type="EMBL" id="SLXF01000003">
    <property type="protein sequence ID" value="TCP08169.1"/>
    <property type="molecule type" value="Genomic_DNA"/>
</dbReference>